<dbReference type="Proteomes" id="UP000319627">
    <property type="component" value="Unassembled WGS sequence"/>
</dbReference>
<dbReference type="Pfam" id="PF12276">
    <property type="entry name" value="DUF3617"/>
    <property type="match status" value="1"/>
</dbReference>
<keyword evidence="1" id="KW-0732">Signal</keyword>
<organism evidence="2 3">
    <name type="scientific">Azomonas agilis</name>
    <dbReference type="NCBI Taxonomy" id="116849"/>
    <lineage>
        <taxon>Bacteria</taxon>
        <taxon>Pseudomonadati</taxon>
        <taxon>Pseudomonadota</taxon>
        <taxon>Gammaproteobacteria</taxon>
        <taxon>Pseudomonadales</taxon>
        <taxon>Pseudomonadaceae</taxon>
        <taxon>Azomonas</taxon>
    </lineage>
</organism>
<proteinExistence type="predicted"/>
<gene>
    <name evidence="2" type="ORF">LX59_00214</name>
</gene>
<comment type="caution">
    <text evidence="2">The sequence shown here is derived from an EMBL/GenBank/DDBJ whole genome shotgun (WGS) entry which is preliminary data.</text>
</comment>
<dbReference type="InterPro" id="IPR022061">
    <property type="entry name" value="DUF3617"/>
</dbReference>
<dbReference type="AlphaFoldDB" id="A0A562J275"/>
<sequence length="170" mass="18803">MLRFAPFAFVLVGYISLSAHAQSIEPGLWEMSSPNMAISGQNLPDMQSLLAQVPAEQRAMMEQMLQQNGINLGQNGGIQVCITPQQIAKSEIPLNDPESGCQQQVTERSAKRWKFNFSCPQGKGQGEVQFISRKEFSTEVRGQFSHQGMAQNGTMKTHARWVKADCGNSK</sequence>
<keyword evidence="3" id="KW-1185">Reference proteome</keyword>
<feature type="signal peptide" evidence="1">
    <location>
        <begin position="1"/>
        <end position="21"/>
    </location>
</feature>
<evidence type="ECO:0000313" key="3">
    <source>
        <dbReference type="Proteomes" id="UP000319627"/>
    </source>
</evidence>
<evidence type="ECO:0000313" key="2">
    <source>
        <dbReference type="EMBL" id="TWH77306.1"/>
    </source>
</evidence>
<reference evidence="2 3" key="1">
    <citation type="submission" date="2019-07" db="EMBL/GenBank/DDBJ databases">
        <title>Genomic Encyclopedia of Type Strains, Phase I: the one thousand microbial genomes (KMG-I) project.</title>
        <authorList>
            <person name="Kyrpides N."/>
        </authorList>
    </citation>
    <scope>NUCLEOTIDE SEQUENCE [LARGE SCALE GENOMIC DNA]</scope>
    <source>
        <strain evidence="2 3">DSM 375</strain>
    </source>
</reference>
<dbReference type="OrthoDB" id="7003228at2"/>
<evidence type="ECO:0000256" key="1">
    <source>
        <dbReference type="SAM" id="SignalP"/>
    </source>
</evidence>
<feature type="chain" id="PRO_5022117041" evidence="1">
    <location>
        <begin position="22"/>
        <end position="170"/>
    </location>
</feature>
<name>A0A562J275_9GAMM</name>
<accession>A0A562J275</accession>
<dbReference type="RefSeq" id="WP_144569983.1">
    <property type="nucleotide sequence ID" value="NZ_VLKG01000001.1"/>
</dbReference>
<protein>
    <submittedName>
        <fullName evidence="2">Uncharacterized protein DUF3617</fullName>
    </submittedName>
</protein>
<dbReference type="EMBL" id="VLKG01000001">
    <property type="protein sequence ID" value="TWH77306.1"/>
    <property type="molecule type" value="Genomic_DNA"/>
</dbReference>